<accession>A0A1W6Z038</accession>
<dbReference type="SUPFAM" id="SSF53850">
    <property type="entry name" value="Periplasmic binding protein-like II"/>
    <property type="match status" value="1"/>
</dbReference>
<dbReference type="PANTHER" id="PTHR30419">
    <property type="entry name" value="HTH-TYPE TRANSCRIPTIONAL REGULATOR YBHD"/>
    <property type="match status" value="1"/>
</dbReference>
<dbReference type="FunFam" id="1.10.10.10:FF:000001">
    <property type="entry name" value="LysR family transcriptional regulator"/>
    <property type="match status" value="1"/>
</dbReference>
<dbReference type="Pfam" id="PF03466">
    <property type="entry name" value="LysR_substrate"/>
    <property type="match status" value="1"/>
</dbReference>
<proteinExistence type="inferred from homology"/>
<dbReference type="PROSITE" id="PS50931">
    <property type="entry name" value="HTH_LYSR"/>
    <property type="match status" value="1"/>
</dbReference>
<dbReference type="InterPro" id="IPR036388">
    <property type="entry name" value="WH-like_DNA-bd_sf"/>
</dbReference>
<evidence type="ECO:0000256" key="3">
    <source>
        <dbReference type="ARBA" id="ARBA00023125"/>
    </source>
</evidence>
<name>A0A1W6Z038_9BORD</name>
<evidence type="ECO:0000313" key="7">
    <source>
        <dbReference type="EMBL" id="ARP86686.1"/>
    </source>
</evidence>
<evidence type="ECO:0000256" key="5">
    <source>
        <dbReference type="SAM" id="MobiDB-lite"/>
    </source>
</evidence>
<evidence type="ECO:0000256" key="1">
    <source>
        <dbReference type="ARBA" id="ARBA00009437"/>
    </source>
</evidence>
<dbReference type="InterPro" id="IPR036390">
    <property type="entry name" value="WH_DNA-bd_sf"/>
</dbReference>
<feature type="compositionally biased region" description="Basic residues" evidence="5">
    <location>
        <begin position="312"/>
        <end position="326"/>
    </location>
</feature>
<dbReference type="GO" id="GO:0003700">
    <property type="term" value="F:DNA-binding transcription factor activity"/>
    <property type="evidence" value="ECO:0007669"/>
    <property type="project" value="InterPro"/>
</dbReference>
<feature type="region of interest" description="Disordered" evidence="5">
    <location>
        <begin position="303"/>
        <end position="326"/>
    </location>
</feature>
<dbReference type="InterPro" id="IPR005119">
    <property type="entry name" value="LysR_subst-bd"/>
</dbReference>
<dbReference type="AlphaFoldDB" id="A0A1W6Z038"/>
<keyword evidence="8" id="KW-1185">Reference proteome</keyword>
<gene>
    <name evidence="7" type="ORF">CAL13_11045</name>
</gene>
<keyword evidence="3" id="KW-0238">DNA-binding</keyword>
<dbReference type="CDD" id="cd08438">
    <property type="entry name" value="PBP2_CidR"/>
    <property type="match status" value="1"/>
</dbReference>
<organism evidence="7 8">
    <name type="scientific">Bordetella genomosp. 9</name>
    <dbReference type="NCBI Taxonomy" id="1416803"/>
    <lineage>
        <taxon>Bacteria</taxon>
        <taxon>Pseudomonadati</taxon>
        <taxon>Pseudomonadota</taxon>
        <taxon>Betaproteobacteria</taxon>
        <taxon>Burkholderiales</taxon>
        <taxon>Alcaligenaceae</taxon>
        <taxon>Bordetella</taxon>
    </lineage>
</organism>
<feature type="domain" description="HTH lysR-type" evidence="6">
    <location>
        <begin position="6"/>
        <end position="67"/>
    </location>
</feature>
<dbReference type="GO" id="GO:0005829">
    <property type="term" value="C:cytosol"/>
    <property type="evidence" value="ECO:0007669"/>
    <property type="project" value="TreeGrafter"/>
</dbReference>
<dbReference type="PRINTS" id="PR00039">
    <property type="entry name" value="HTHLYSR"/>
</dbReference>
<evidence type="ECO:0000259" key="6">
    <source>
        <dbReference type="PROSITE" id="PS50931"/>
    </source>
</evidence>
<dbReference type="Pfam" id="PF00126">
    <property type="entry name" value="HTH_1"/>
    <property type="match status" value="1"/>
</dbReference>
<dbReference type="PANTHER" id="PTHR30419:SF8">
    <property type="entry name" value="NITROGEN ASSIMILATION TRANSCRIPTIONAL ACTIVATOR-RELATED"/>
    <property type="match status" value="1"/>
</dbReference>
<dbReference type="Proteomes" id="UP000194139">
    <property type="component" value="Chromosome"/>
</dbReference>
<dbReference type="Gene3D" id="3.40.190.290">
    <property type="match status" value="1"/>
</dbReference>
<dbReference type="GO" id="GO:0003677">
    <property type="term" value="F:DNA binding"/>
    <property type="evidence" value="ECO:0007669"/>
    <property type="project" value="UniProtKB-KW"/>
</dbReference>
<dbReference type="EMBL" id="CP021109">
    <property type="protein sequence ID" value="ARP86686.1"/>
    <property type="molecule type" value="Genomic_DNA"/>
</dbReference>
<evidence type="ECO:0000256" key="2">
    <source>
        <dbReference type="ARBA" id="ARBA00023015"/>
    </source>
</evidence>
<sequence>MRRTALELRALKYFAEVVRSGSFTAAADTLFVTQPTVSKMVHVLEEELGVALLSREEGRRKRGVTPTEAGRLVYARAQQILATEALLHDDLQGLDDLTRGSLTIGIPPLGAPLVAPAIAAFHKQWPGVELKLLESGARAVERALREGELDVGICLAPVAEDMDGFPICDYPLHLLAPRQARWQGRKQVPLAELSEEPFLLYGETFQLNETIAQACRSVGFTPRLACRSSQWDLIVTLVECGMGIALLPAHYGERLDMRRFISIPIVEPEIRWQLVVSWRRSAHLSRAARAWVDATRTFFGAGAPEAGQQAGRSRRPARAGRQRPGE</sequence>
<keyword evidence="4" id="KW-0804">Transcription</keyword>
<evidence type="ECO:0000313" key="8">
    <source>
        <dbReference type="Proteomes" id="UP000194139"/>
    </source>
</evidence>
<dbReference type="InterPro" id="IPR050950">
    <property type="entry name" value="HTH-type_LysR_regulators"/>
</dbReference>
<comment type="similarity">
    <text evidence="1">Belongs to the LysR transcriptional regulatory family.</text>
</comment>
<dbReference type="SUPFAM" id="SSF46785">
    <property type="entry name" value="Winged helix' DNA-binding domain"/>
    <property type="match status" value="1"/>
</dbReference>
<dbReference type="InterPro" id="IPR000847">
    <property type="entry name" value="LysR_HTH_N"/>
</dbReference>
<evidence type="ECO:0000256" key="4">
    <source>
        <dbReference type="ARBA" id="ARBA00023163"/>
    </source>
</evidence>
<reference evidence="7 8" key="1">
    <citation type="submission" date="2017-05" db="EMBL/GenBank/DDBJ databases">
        <title>Complete and WGS of Bordetella genogroups.</title>
        <authorList>
            <person name="Spilker T."/>
            <person name="LiPuma J."/>
        </authorList>
    </citation>
    <scope>NUCLEOTIDE SEQUENCE [LARGE SCALE GENOMIC DNA]</scope>
    <source>
        <strain evidence="7 8">AU17164</strain>
    </source>
</reference>
<dbReference type="Gene3D" id="1.10.10.10">
    <property type="entry name" value="Winged helix-like DNA-binding domain superfamily/Winged helix DNA-binding domain"/>
    <property type="match status" value="1"/>
</dbReference>
<protein>
    <recommendedName>
        <fullName evidence="6">HTH lysR-type domain-containing protein</fullName>
    </recommendedName>
</protein>
<keyword evidence="2" id="KW-0805">Transcription regulation</keyword>